<sequence length="246" mass="26432">AGGKTVKVFSGMGQVKAIVTPQNISDSASTSLDPFADFKMLGHKRTEFLFPQNGKEAATSNTWQCQSTLYSRAWCRISFENVNYNTNSPNGFKIKLDWGEGVNADSFTIDYDALGFTNAAGGGAAQGPSAPYLAGLINTIAKGKTTAGVIKKLQTDTKLKPDISTIIPLVPLIQYLLDSTTLQQIAQQKAELAGVVERGDDMDAVLVNLIVGLLFDFKRAGDYEQANAAQWADENDTSQHTILSTG</sequence>
<reference evidence="1" key="1">
    <citation type="journal article" date="2014" name="Front. Microbiol.">
        <title>High frequency of phylogenetically diverse reductive dehalogenase-homologous genes in deep subseafloor sedimentary metagenomes.</title>
        <authorList>
            <person name="Kawai M."/>
            <person name="Futagami T."/>
            <person name="Toyoda A."/>
            <person name="Takaki Y."/>
            <person name="Nishi S."/>
            <person name="Hori S."/>
            <person name="Arai W."/>
            <person name="Tsubouchi T."/>
            <person name="Morono Y."/>
            <person name="Uchiyama I."/>
            <person name="Ito T."/>
            <person name="Fujiyama A."/>
            <person name="Inagaki F."/>
            <person name="Takami H."/>
        </authorList>
    </citation>
    <scope>NUCLEOTIDE SEQUENCE</scope>
    <source>
        <strain evidence="1">Expedition CK06-06</strain>
    </source>
</reference>
<gene>
    <name evidence="1" type="ORF">S01H1_70057</name>
</gene>
<name>X0Y0S3_9ZZZZ</name>
<feature type="non-terminal residue" evidence="1">
    <location>
        <position position="246"/>
    </location>
</feature>
<dbReference type="AlphaFoldDB" id="X0Y0S3"/>
<comment type="caution">
    <text evidence="1">The sequence shown here is derived from an EMBL/GenBank/DDBJ whole genome shotgun (WGS) entry which is preliminary data.</text>
</comment>
<organism evidence="1">
    <name type="scientific">marine sediment metagenome</name>
    <dbReference type="NCBI Taxonomy" id="412755"/>
    <lineage>
        <taxon>unclassified sequences</taxon>
        <taxon>metagenomes</taxon>
        <taxon>ecological metagenomes</taxon>
    </lineage>
</organism>
<evidence type="ECO:0000313" key="1">
    <source>
        <dbReference type="EMBL" id="GAG30481.1"/>
    </source>
</evidence>
<proteinExistence type="predicted"/>
<dbReference type="EMBL" id="BARS01046554">
    <property type="protein sequence ID" value="GAG30481.1"/>
    <property type="molecule type" value="Genomic_DNA"/>
</dbReference>
<feature type="non-terminal residue" evidence="1">
    <location>
        <position position="1"/>
    </location>
</feature>
<protein>
    <submittedName>
        <fullName evidence="1">Uncharacterized protein</fullName>
    </submittedName>
</protein>
<accession>X0Y0S3</accession>